<comment type="caution">
    <text evidence="2">The sequence shown here is derived from an EMBL/GenBank/DDBJ whole genome shotgun (WGS) entry which is preliminary data.</text>
</comment>
<dbReference type="Proteomes" id="UP000662703">
    <property type="component" value="Unassembled WGS sequence"/>
</dbReference>
<evidence type="ECO:0000313" key="2">
    <source>
        <dbReference type="EMBL" id="MBF5056162.1"/>
    </source>
</evidence>
<dbReference type="InterPro" id="IPR051910">
    <property type="entry name" value="ComF/GntX_DNA_util-trans"/>
</dbReference>
<evidence type="ECO:0000313" key="3">
    <source>
        <dbReference type="Proteomes" id="UP000662703"/>
    </source>
</evidence>
<gene>
    <name evidence="2" type="ORF">Y5W_01456</name>
</gene>
<reference evidence="2 3" key="1">
    <citation type="submission" date="2012-09" db="EMBL/GenBank/DDBJ databases">
        <title>Genome Sequence of alkane-degrading Bacterium Alcanivorax sp. 521-1.</title>
        <authorList>
            <person name="Lai Q."/>
            <person name="Shao Z."/>
        </authorList>
    </citation>
    <scope>NUCLEOTIDE SEQUENCE [LARGE SCALE GENOMIC DNA]</scope>
    <source>
        <strain evidence="2 3">521-1</strain>
    </source>
</reference>
<keyword evidence="3" id="KW-1185">Reference proteome</keyword>
<dbReference type="EMBL" id="ARXX01000017">
    <property type="protein sequence ID" value="MBF5056162.1"/>
    <property type="molecule type" value="Genomic_DNA"/>
</dbReference>
<organism evidence="2 3">
    <name type="scientific">Alloalcanivorax profundimaris</name>
    <dbReference type="NCBI Taxonomy" id="2735259"/>
    <lineage>
        <taxon>Bacteria</taxon>
        <taxon>Pseudomonadati</taxon>
        <taxon>Pseudomonadota</taxon>
        <taxon>Gammaproteobacteria</taxon>
        <taxon>Oceanospirillales</taxon>
        <taxon>Alcanivoracaceae</taxon>
        <taxon>Alloalcanivorax</taxon>
    </lineage>
</organism>
<name>A0ABS0APU1_9GAMM</name>
<dbReference type="PANTHER" id="PTHR47505">
    <property type="entry name" value="DNA UTILIZATION PROTEIN YHGH"/>
    <property type="match status" value="1"/>
</dbReference>
<accession>A0ABS0APU1</accession>
<evidence type="ECO:0000256" key="1">
    <source>
        <dbReference type="ARBA" id="ARBA00008007"/>
    </source>
</evidence>
<feature type="non-terminal residue" evidence="2">
    <location>
        <position position="202"/>
    </location>
</feature>
<dbReference type="CDD" id="cd06223">
    <property type="entry name" value="PRTases_typeI"/>
    <property type="match status" value="1"/>
</dbReference>
<dbReference type="Gene3D" id="3.40.50.2020">
    <property type="match status" value="1"/>
</dbReference>
<proteinExistence type="inferred from homology"/>
<comment type="similarity">
    <text evidence="1">Belongs to the ComF/GntX family.</text>
</comment>
<dbReference type="RefSeq" id="WP_194864718.1">
    <property type="nucleotide sequence ID" value="NZ_ARXX01000017.1"/>
</dbReference>
<dbReference type="InterPro" id="IPR000836">
    <property type="entry name" value="PRTase_dom"/>
</dbReference>
<sequence>MLFDLSNQCVLCGRRADTGLCPHCHRELERHCALSGPLCRCALPGPGLDPGALCGRCLDRPPGFAASYCAWAYRFPLDRLLNAYKHRGRLTVERALETLTRAQPLPWPEADLICPLPAHWRRRWWRGFDQAERLAASLGRRWRRPVVPVLTRARATRHQQGQSRATRVRNLRHAFRADARARGRRILLVDDVMTTGASARAA</sequence>
<dbReference type="InterPro" id="IPR029057">
    <property type="entry name" value="PRTase-like"/>
</dbReference>
<protein>
    <recommendedName>
        <fullName evidence="4">ComF family protein</fullName>
    </recommendedName>
</protein>
<evidence type="ECO:0008006" key="4">
    <source>
        <dbReference type="Google" id="ProtNLM"/>
    </source>
</evidence>
<dbReference type="SUPFAM" id="SSF53271">
    <property type="entry name" value="PRTase-like"/>
    <property type="match status" value="1"/>
</dbReference>
<dbReference type="PANTHER" id="PTHR47505:SF1">
    <property type="entry name" value="DNA UTILIZATION PROTEIN YHGH"/>
    <property type="match status" value="1"/>
</dbReference>